<dbReference type="InterPro" id="IPR011049">
    <property type="entry name" value="Serralysin-like_metalloprot_C"/>
</dbReference>
<comment type="caution">
    <text evidence="4">The sequence shown here is derived from an EMBL/GenBank/DDBJ whole genome shotgun (WGS) entry which is preliminary data.</text>
</comment>
<dbReference type="InterPro" id="IPR011050">
    <property type="entry name" value="Pectin_lyase_fold/virulence"/>
</dbReference>
<keyword evidence="2" id="KW-0964">Secreted</keyword>
<dbReference type="SUPFAM" id="SSF51126">
    <property type="entry name" value="Pectin lyase-like"/>
    <property type="match status" value="1"/>
</dbReference>
<dbReference type="PANTHER" id="PTHR38340">
    <property type="entry name" value="S-LAYER PROTEIN"/>
    <property type="match status" value="1"/>
</dbReference>
<dbReference type="OrthoDB" id="7270858at2"/>
<evidence type="ECO:0000313" key="5">
    <source>
        <dbReference type="Proteomes" id="UP000188879"/>
    </source>
</evidence>
<sequence>MASFSLTTADDTLTGSAEDDVFLVNGSVTRLAETDRIDGGAGFDTLRFTTTTLSLSATRLTGVTSIEALDMTAGTTSIALSLDAQAVSQAAQGVLELRYAANAVQLNTSAVAGAGTVLLNGTGLVTLNSASGQAVTVKDGVAGRVTGGSGADSITGGSGDDLLQGGAGDDILDGRGGSNVLNGGDGADTLLLGGAGDSLATGGAGDDRFVLRVGGRVTIADFDQASATEVIDLRAFTTISRFAQLGLADRDGGVAVTLPGTSLFLQGVSSAQLTEKDFIFAGGTPPMQFALTTGIDDFTGGAADDLFLVNGSVTRLAPEDRLDGGAGRDTLSFTATAASVGFARLAGVSSVEVLDFTRATDGIGLSLDAQAVAQADGRVLEVQYAGNALLLDASAVQGAGTVLLNGTGLATLRNYAGQAVTIKDGVDGQVLGGSAADQITGGSGNDTLAGGAGDDILDGRGGRNVLNGGDGDDTLLLGGAGDSVATGGAGGDHFVLRAGGQVTIADFDYASATEVIDLRAFPGISSFAQLALTDRDGGVAIALPGTSLFLQGIGGAQLAAKNFIFAGGVPPMQFALTTGIDDFTGGAADDLFLVNGSVTRLAPEDRLDGGAGRDTLSFTATAASVGYARLTGVNSVEVLDFTRATDGIGLSLDAQAVAQADGRLLEVQYAGNALLLDASAVQGAGTVLLNGTGLATLRNYAGQAVTIKDGVDGQVLGGSAADQITGGSGNDTLAGGAGDDILDGRGGRNVLNGGDGDDTLLLGGPGDSVATGGAGDDRFVLRAGGRVTITDFNAASLAELIDLRAFTGITTFGKLSLTDQDGGVVIGLPETSLVLQGVSRSQLGAGDFLLAGGPVTQKFSLTAGADSFTGGAGDDVFMVDGSAYRLGADDRIDGGDGRDTMIFTAAAASVGMDRLAGLESVEVLDFTRATESLSVSLDAHAVSQAAGKVLEIQHGGNAMTLDTAQVQGAGTVLLNGTGLVSLRNYQGQEVAIADGVKGHVQGGSGADTITGGSGADRLLGGEGHDRLLGQGGNDQLAGQDGNDHLDGGSGTNQIDGGAGYDTLVIGAGKDTATGGADADTFVIKPGGSATITDFDVASAMERLDLRAFGSVHSLQDLTLTDGSQGVTIALPGGSVTLKGVQASQLTAGDFLFAGEDPTVYHVAAGTSAQAVQALLDAAGPGVTIELAAGDYYWDARIAITNDNVTLRGAGSGATIIHSTITDANADSAILAYARGGRSEVGSLVADSQLDATSITLSAIGDLKVGDVIYVGQPNDDAYLAQTGDLEWAALLGPDAYGPDNNLREALVRITAIDGNTLTLSHPLPYAFAAGKTTVSSNPMLAGLSVSGFTVRTDGPGSDPDLFANVSDAWLSVPTIEFRNVRDSNFSDVSVLESHSVSVKFHTTFNMSGSHILIDGAYNKDGGDGYSFYFREAFANTFTDVTTMNTRHGVITSASHAEHYNTVEVTFTNRDVNFHGSPDSRNTIIVREMVLDHGVSEDTWKAVSPGSPPIHPHSTIEANDVRFDRMIGGPQRDAVQGSDNGAYLKGLGGHDVLRGGKGGDTLYGDEGNDTLYGGAGHDTIYGGVDNDILYGDSGNDTLYGEDGNDTLNGGSGADRIYGGKGSDTITTGSGADRVWRGYGESTDTITDFTAGAGGDVLVLRGYAVKSFAELTLIQSGAHTIVEFGSDGEVILQNVRLSSLTAANFAFETVGVGRAISGGSGHPVVMGTDGSDTIAVGRASLAGGTPILGGAGTDTMVVSGKITYGPETIRLSGIEKIDVTAATVTRLAFDDAMIAQSDTGTLTILAGDGAEPLLLDIGTPAAGSVVVEGQRVVTLAGGRAQVVTVADPRGGIVRGGAAADTIFGGVGADDLAGGTGDDILSGGAGGDRLDGGAGTDLASYQRATAGLTVDLINTGSSTGEARGDRFTSIEGLVGSRFGDRLNGDHAANILVGNAGDDVLNGRGGDDILEGGLGADRLVGADGIDTASYARAAAGVVADLGNAARNTGEARGDTYTAVENITGSAFDDQLTGDSASNTLRGGAGSNQLFGAGGDDVLMGGIGLDRFDGGSGSDTVSYAEAAAGLRADLADATRNTGEAAGDSYVSVENLIGSRFDDVLVGNAGANVLDGGLGADAMQGGSGDDTYYVDNAGDRVIELADGGIDLIVTRFSTSLAGTEVENLTLTGTGNLWATGSDVANVLTGNGGSNRIDGGLGADTMIGGLGNDVYYVDNTGDRVIELANGGTDLVYSSVSFSLAGGAVENLTLTGTGDLDGSGNALANVIRGTTGRNVLEGGAGADRLYAGNDSVMDRFVYRAIGDSGNTEATADHLVQFDLARSATYDKSDKIDLSAIDAGQAEGDQAFRFVTEFKAAAAGEAEGQLRSIAMGGHAWVEIDLNGDNQRDMLIVVENSKALTAWDFFL</sequence>
<dbReference type="PANTHER" id="PTHR38340:SF1">
    <property type="entry name" value="S-LAYER PROTEIN"/>
    <property type="match status" value="1"/>
</dbReference>
<dbReference type="Pfam" id="PF00353">
    <property type="entry name" value="HemolysinCabind"/>
    <property type="match status" value="17"/>
</dbReference>
<gene>
    <name evidence="4" type="ORF">BKE38_10865</name>
</gene>
<dbReference type="RefSeq" id="WP_076957377.1">
    <property type="nucleotide sequence ID" value="NZ_MLCO01000089.1"/>
</dbReference>
<dbReference type="GO" id="GO:0005509">
    <property type="term" value="F:calcium ion binding"/>
    <property type="evidence" value="ECO:0007669"/>
    <property type="project" value="InterPro"/>
</dbReference>
<dbReference type="InterPro" id="IPR050557">
    <property type="entry name" value="RTX_toxin/Mannuronan_C5-epim"/>
</dbReference>
<dbReference type="InterPro" id="IPR018511">
    <property type="entry name" value="Hemolysin-typ_Ca-bd_CS"/>
</dbReference>
<dbReference type="GO" id="GO:0005576">
    <property type="term" value="C:extracellular region"/>
    <property type="evidence" value="ECO:0007669"/>
    <property type="project" value="UniProtKB-SubCell"/>
</dbReference>
<protein>
    <submittedName>
        <fullName evidence="4">Uncharacterized protein</fullName>
    </submittedName>
</protein>
<feature type="region of interest" description="Disordered" evidence="3">
    <location>
        <begin position="1020"/>
        <end position="1052"/>
    </location>
</feature>
<dbReference type="InterPro" id="IPR001343">
    <property type="entry name" value="Hemolysn_Ca-bd"/>
</dbReference>
<comment type="subcellular location">
    <subcellularLocation>
        <location evidence="1">Secreted</location>
    </subcellularLocation>
</comment>
<dbReference type="SUPFAM" id="SSF51120">
    <property type="entry name" value="beta-Roll"/>
    <property type="match status" value="11"/>
</dbReference>
<dbReference type="Gene3D" id="2.150.10.10">
    <property type="entry name" value="Serralysin-like metalloprotease, C-terminal"/>
    <property type="match status" value="11"/>
</dbReference>
<keyword evidence="5" id="KW-1185">Reference proteome</keyword>
<dbReference type="Proteomes" id="UP000188879">
    <property type="component" value="Unassembled WGS sequence"/>
</dbReference>
<evidence type="ECO:0000256" key="1">
    <source>
        <dbReference type="ARBA" id="ARBA00004613"/>
    </source>
</evidence>
<evidence type="ECO:0000313" key="4">
    <source>
        <dbReference type="EMBL" id="ONG54058.1"/>
    </source>
</evidence>
<evidence type="ECO:0000256" key="3">
    <source>
        <dbReference type="SAM" id="MobiDB-lite"/>
    </source>
</evidence>
<organism evidence="4 5">
    <name type="scientific">Teichococcus deserti</name>
    <dbReference type="NCBI Taxonomy" id="1817963"/>
    <lineage>
        <taxon>Bacteria</taxon>
        <taxon>Pseudomonadati</taxon>
        <taxon>Pseudomonadota</taxon>
        <taxon>Alphaproteobacteria</taxon>
        <taxon>Acetobacterales</taxon>
        <taxon>Roseomonadaceae</taxon>
        <taxon>Roseomonas</taxon>
    </lineage>
</organism>
<accession>A0A1V2H3I5</accession>
<evidence type="ECO:0000256" key="2">
    <source>
        <dbReference type="ARBA" id="ARBA00022525"/>
    </source>
</evidence>
<name>A0A1V2H3I5_9PROT</name>
<dbReference type="PROSITE" id="PS00330">
    <property type="entry name" value="HEMOLYSIN_CALCIUM"/>
    <property type="match status" value="6"/>
</dbReference>
<dbReference type="EMBL" id="MLCO01000089">
    <property type="protein sequence ID" value="ONG54058.1"/>
    <property type="molecule type" value="Genomic_DNA"/>
</dbReference>
<reference evidence="4 5" key="1">
    <citation type="submission" date="2016-10" db="EMBL/GenBank/DDBJ databases">
        <title>Draft Genome sequence of Roseomonas sp. strain M3.</title>
        <authorList>
            <person name="Subhash Y."/>
            <person name="Lee S."/>
        </authorList>
    </citation>
    <scope>NUCLEOTIDE SEQUENCE [LARGE SCALE GENOMIC DNA]</scope>
    <source>
        <strain evidence="4 5">M3</strain>
    </source>
</reference>
<dbReference type="PRINTS" id="PR00313">
    <property type="entry name" value="CABNDNGRPT"/>
</dbReference>
<proteinExistence type="predicted"/>